<keyword evidence="9" id="KW-1185">Reference proteome</keyword>
<dbReference type="Pfam" id="PF04542">
    <property type="entry name" value="Sigma70_r2"/>
    <property type="match status" value="1"/>
</dbReference>
<protein>
    <submittedName>
        <fullName evidence="8">RNA polymerase sigma-70 factor (ECF subfamily)</fullName>
    </submittedName>
</protein>
<dbReference type="PANTHER" id="PTHR43133">
    <property type="entry name" value="RNA POLYMERASE ECF-TYPE SIGMA FACTO"/>
    <property type="match status" value="1"/>
</dbReference>
<evidence type="ECO:0000256" key="5">
    <source>
        <dbReference type="ARBA" id="ARBA00023163"/>
    </source>
</evidence>
<evidence type="ECO:0000256" key="1">
    <source>
        <dbReference type="ARBA" id="ARBA00010641"/>
    </source>
</evidence>
<dbReference type="InterPro" id="IPR007627">
    <property type="entry name" value="RNA_pol_sigma70_r2"/>
</dbReference>
<dbReference type="InterPro" id="IPR014284">
    <property type="entry name" value="RNA_pol_sigma-70_dom"/>
</dbReference>
<dbReference type="InterPro" id="IPR013324">
    <property type="entry name" value="RNA_pol_sigma_r3/r4-like"/>
</dbReference>
<evidence type="ECO:0000259" key="7">
    <source>
        <dbReference type="Pfam" id="PF08281"/>
    </source>
</evidence>
<dbReference type="InterPro" id="IPR013325">
    <property type="entry name" value="RNA_pol_sigma_r2"/>
</dbReference>
<sequence>MDETAELAELYDASYRRLVVQLYAVCGDLADAEDAVQEAFVTAIRKGRGLRGVANPEAWVRTAALNRLRHSWRHSSVVRRYQPRVPGPQAPVEAGPDRVAIVTALAQVERDQREVVVLHYLADLGIAEIAAELGVPEGTVKSRLARARTRLAPLLDEKEDRHA</sequence>
<organism evidence="8 9">
    <name type="scientific">Nocardioides ginsengisegetis</name>
    <dbReference type="NCBI Taxonomy" id="661491"/>
    <lineage>
        <taxon>Bacteria</taxon>
        <taxon>Bacillati</taxon>
        <taxon>Actinomycetota</taxon>
        <taxon>Actinomycetes</taxon>
        <taxon>Propionibacteriales</taxon>
        <taxon>Nocardioidaceae</taxon>
        <taxon>Nocardioides</taxon>
    </lineage>
</organism>
<dbReference type="Gene3D" id="1.10.10.10">
    <property type="entry name" value="Winged helix-like DNA-binding domain superfamily/Winged helix DNA-binding domain"/>
    <property type="match status" value="1"/>
</dbReference>
<accession>A0A7W3P915</accession>
<dbReference type="InterPro" id="IPR036388">
    <property type="entry name" value="WH-like_DNA-bd_sf"/>
</dbReference>
<keyword evidence="2" id="KW-0805">Transcription regulation</keyword>
<dbReference type="Pfam" id="PF08281">
    <property type="entry name" value="Sigma70_r4_2"/>
    <property type="match status" value="1"/>
</dbReference>
<evidence type="ECO:0000313" key="8">
    <source>
        <dbReference type="EMBL" id="MBA8802962.1"/>
    </source>
</evidence>
<evidence type="ECO:0000256" key="2">
    <source>
        <dbReference type="ARBA" id="ARBA00023015"/>
    </source>
</evidence>
<evidence type="ECO:0000256" key="3">
    <source>
        <dbReference type="ARBA" id="ARBA00023082"/>
    </source>
</evidence>
<evidence type="ECO:0000256" key="4">
    <source>
        <dbReference type="ARBA" id="ARBA00023125"/>
    </source>
</evidence>
<keyword evidence="5" id="KW-0804">Transcription</keyword>
<dbReference type="GO" id="GO:0016987">
    <property type="term" value="F:sigma factor activity"/>
    <property type="evidence" value="ECO:0007669"/>
    <property type="project" value="UniProtKB-KW"/>
</dbReference>
<comment type="caution">
    <text evidence="8">The sequence shown here is derived from an EMBL/GenBank/DDBJ whole genome shotgun (WGS) entry which is preliminary data.</text>
</comment>
<dbReference type="EMBL" id="JACGXA010000001">
    <property type="protein sequence ID" value="MBA8802962.1"/>
    <property type="molecule type" value="Genomic_DNA"/>
</dbReference>
<feature type="domain" description="RNA polymerase sigma factor 70 region 4 type 2" evidence="7">
    <location>
        <begin position="99"/>
        <end position="151"/>
    </location>
</feature>
<dbReference type="SUPFAM" id="SSF88946">
    <property type="entry name" value="Sigma2 domain of RNA polymerase sigma factors"/>
    <property type="match status" value="1"/>
</dbReference>
<dbReference type="AlphaFoldDB" id="A0A7W3P915"/>
<dbReference type="Proteomes" id="UP000580910">
    <property type="component" value="Unassembled WGS sequence"/>
</dbReference>
<dbReference type="PANTHER" id="PTHR43133:SF50">
    <property type="entry name" value="ECF RNA POLYMERASE SIGMA FACTOR SIGM"/>
    <property type="match status" value="1"/>
</dbReference>
<dbReference type="InterPro" id="IPR039425">
    <property type="entry name" value="RNA_pol_sigma-70-like"/>
</dbReference>
<proteinExistence type="inferred from homology"/>
<feature type="domain" description="RNA polymerase sigma-70 region 2" evidence="6">
    <location>
        <begin position="10"/>
        <end position="74"/>
    </location>
</feature>
<dbReference type="GO" id="GO:0003677">
    <property type="term" value="F:DNA binding"/>
    <property type="evidence" value="ECO:0007669"/>
    <property type="project" value="UniProtKB-KW"/>
</dbReference>
<keyword evidence="4" id="KW-0238">DNA-binding</keyword>
<evidence type="ECO:0000313" key="9">
    <source>
        <dbReference type="Proteomes" id="UP000580910"/>
    </source>
</evidence>
<dbReference type="GO" id="GO:0006352">
    <property type="term" value="P:DNA-templated transcription initiation"/>
    <property type="evidence" value="ECO:0007669"/>
    <property type="project" value="InterPro"/>
</dbReference>
<comment type="similarity">
    <text evidence="1">Belongs to the sigma-70 factor family. ECF subfamily.</text>
</comment>
<dbReference type="CDD" id="cd06171">
    <property type="entry name" value="Sigma70_r4"/>
    <property type="match status" value="1"/>
</dbReference>
<dbReference type="SUPFAM" id="SSF88659">
    <property type="entry name" value="Sigma3 and sigma4 domains of RNA polymerase sigma factors"/>
    <property type="match status" value="1"/>
</dbReference>
<name>A0A7W3P915_9ACTN</name>
<dbReference type="InterPro" id="IPR013249">
    <property type="entry name" value="RNA_pol_sigma70_r4_t2"/>
</dbReference>
<evidence type="ECO:0000259" key="6">
    <source>
        <dbReference type="Pfam" id="PF04542"/>
    </source>
</evidence>
<dbReference type="Gene3D" id="1.10.1740.10">
    <property type="match status" value="1"/>
</dbReference>
<gene>
    <name evidence="8" type="ORF">FB382_001253</name>
</gene>
<dbReference type="RefSeq" id="WP_182537699.1">
    <property type="nucleotide sequence ID" value="NZ_JACGXA010000001.1"/>
</dbReference>
<dbReference type="NCBIfam" id="TIGR02937">
    <property type="entry name" value="sigma70-ECF"/>
    <property type="match status" value="1"/>
</dbReference>
<reference evidence="8 9" key="1">
    <citation type="submission" date="2020-07" db="EMBL/GenBank/DDBJ databases">
        <title>Sequencing the genomes of 1000 actinobacteria strains.</title>
        <authorList>
            <person name="Klenk H.-P."/>
        </authorList>
    </citation>
    <scope>NUCLEOTIDE SEQUENCE [LARGE SCALE GENOMIC DNA]</scope>
    <source>
        <strain evidence="8 9">DSM 21349</strain>
    </source>
</reference>
<keyword evidence="3" id="KW-0731">Sigma factor</keyword>